<proteinExistence type="predicted"/>
<dbReference type="Pfam" id="PF06224">
    <property type="entry name" value="AlkZ-like"/>
    <property type="match status" value="1"/>
</dbReference>
<dbReference type="AlphaFoldDB" id="A0A7R7DQX8"/>
<evidence type="ECO:0000313" key="2">
    <source>
        <dbReference type="Proteomes" id="UP000611640"/>
    </source>
</evidence>
<dbReference type="KEGG" id="atl:Athai_36350"/>
<dbReference type="InterPro" id="IPR009351">
    <property type="entry name" value="AlkZ-like"/>
</dbReference>
<dbReference type="PANTHER" id="PTHR38479:SF2">
    <property type="entry name" value="WINGED HELIX DNA-BINDING DOMAIN-CONTAINING PROTEIN"/>
    <property type="match status" value="1"/>
</dbReference>
<evidence type="ECO:0008006" key="3">
    <source>
        <dbReference type="Google" id="ProtNLM"/>
    </source>
</evidence>
<evidence type="ECO:0000313" key="1">
    <source>
        <dbReference type="EMBL" id="BCJ36132.1"/>
    </source>
</evidence>
<sequence>MVTTVLTPPALNRALLARQQLLRRAETPVPETLHRLVGLQAQLPSAPYVGLWSRVAGFTADRLAGPMADRTVLRITAMRGTIHTLTAADCLDLRPRLRPVLDRFLRTLRARLDGLDLDQVTAAARELVEQQPRTYHELGRALADRWPGYDPAALGHVARCRLALVQVTPRGLWGRGGRAAHTTAEHWLGAPLGTGTGPEPLVLRYLAAFGPATAADVQTWSGLTGLRAVLDRLRPRLVTFRSTDGAELFDLPDAPRPAADTAAPVRFLPPLDNLLLSHADRSRVIPAPYRHHLQSPNGLLPGVLLLAGMVRGSWTDDTGRDGARLTVTPFKALSARDTTAVTAEGRRLLAFLSPESGSREVRIAPVP</sequence>
<name>A0A7R7DQX8_9ACTN</name>
<keyword evidence="2" id="KW-1185">Reference proteome</keyword>
<organism evidence="1 2">
    <name type="scientific">Actinocatenispora thailandica</name>
    <dbReference type="NCBI Taxonomy" id="227318"/>
    <lineage>
        <taxon>Bacteria</taxon>
        <taxon>Bacillati</taxon>
        <taxon>Actinomycetota</taxon>
        <taxon>Actinomycetes</taxon>
        <taxon>Micromonosporales</taxon>
        <taxon>Micromonosporaceae</taxon>
        <taxon>Actinocatenispora</taxon>
    </lineage>
</organism>
<dbReference type="Proteomes" id="UP000611640">
    <property type="component" value="Chromosome"/>
</dbReference>
<accession>A0A7R7DQX8</accession>
<protein>
    <recommendedName>
        <fullName evidence="3">Winged helix DNA-binding domain-containing protein</fullName>
    </recommendedName>
</protein>
<dbReference type="EMBL" id="AP023355">
    <property type="protein sequence ID" value="BCJ36132.1"/>
    <property type="molecule type" value="Genomic_DNA"/>
</dbReference>
<reference evidence="1 2" key="1">
    <citation type="submission" date="2020-08" db="EMBL/GenBank/DDBJ databases">
        <title>Whole genome shotgun sequence of Actinocatenispora thailandica NBRC 105041.</title>
        <authorList>
            <person name="Komaki H."/>
            <person name="Tamura T."/>
        </authorList>
    </citation>
    <scope>NUCLEOTIDE SEQUENCE [LARGE SCALE GENOMIC DNA]</scope>
    <source>
        <strain evidence="1 2">NBRC 105041</strain>
    </source>
</reference>
<gene>
    <name evidence="1" type="ORF">Athai_36350</name>
</gene>
<dbReference type="PANTHER" id="PTHR38479">
    <property type="entry name" value="LMO0824 PROTEIN"/>
    <property type="match status" value="1"/>
</dbReference>